<comment type="similarity">
    <text evidence="1 6">Belongs to the peptidase S1B family.</text>
</comment>
<evidence type="ECO:0000313" key="7">
    <source>
        <dbReference type="EMBL" id="CAA9303476.1"/>
    </source>
</evidence>
<evidence type="ECO:0000256" key="5">
    <source>
        <dbReference type="ARBA" id="ARBA00022825"/>
    </source>
</evidence>
<dbReference type="GO" id="GO:0006508">
    <property type="term" value="P:proteolysis"/>
    <property type="evidence" value="ECO:0007669"/>
    <property type="project" value="UniProtKB-KW"/>
</dbReference>
<dbReference type="PANTHER" id="PTHR15462:SF8">
    <property type="entry name" value="SERINE PROTEASE"/>
    <property type="match status" value="1"/>
</dbReference>
<dbReference type="AlphaFoldDB" id="A0A6J4KE58"/>
<accession>A0A6J4KE58</accession>
<dbReference type="PANTHER" id="PTHR15462">
    <property type="entry name" value="SERINE PROTEASE"/>
    <property type="match status" value="1"/>
</dbReference>
<name>A0A6J4KE58_9ACTN</name>
<keyword evidence="4 6" id="KW-0378">Hydrolase</keyword>
<evidence type="ECO:0000256" key="6">
    <source>
        <dbReference type="RuleBase" id="RU004296"/>
    </source>
</evidence>
<protein>
    <recommendedName>
        <fullName evidence="6">Serine protease</fullName>
        <ecNumber evidence="6">3.4.21.-</ecNumber>
    </recommendedName>
</protein>
<sequence length="310" mass="32582">MPDRTDRDDPHAPVTNVVRTQDSTVQTRLAVPPVLGSARPVDPTDAGAEAVGDSGLRLEAAVETTAPDVHLPDIGAASFGGADVQLETVHGSDDRRQVQETARYPWSATASLLITTRDGAQWIGTGWFVSPRTLVTAGHCVYITGSGVPGRDGWVLSMQVLPGRNGTSLPFGAVTASQFWTVRGWVDGGDENYDYGAIVLPSPLGETVGTYGFAVLPDDELAGRVLNVAGYPGDQPPGTLWYGSRTVAALGPSKVHYDIDTAGGQSGAAVYVIEDGKRLGVAVHAYGGPTTNSGTRISPEVFRNLSDWQV</sequence>
<reference evidence="7" key="1">
    <citation type="submission" date="2020-02" db="EMBL/GenBank/DDBJ databases">
        <authorList>
            <person name="Meier V. D."/>
        </authorList>
    </citation>
    <scope>NUCLEOTIDE SEQUENCE</scope>
    <source>
        <strain evidence="7">AVDCRST_MAG07</strain>
    </source>
</reference>
<keyword evidence="5 6" id="KW-0720">Serine protease</keyword>
<evidence type="ECO:0000256" key="2">
    <source>
        <dbReference type="ARBA" id="ARBA00022670"/>
    </source>
</evidence>
<dbReference type="InterPro" id="IPR009003">
    <property type="entry name" value="Peptidase_S1_PA"/>
</dbReference>
<dbReference type="InterPro" id="IPR008256">
    <property type="entry name" value="Peptidase_S1B"/>
</dbReference>
<gene>
    <name evidence="7" type="ORF">AVDCRST_MAG07-1054</name>
</gene>
<keyword evidence="3" id="KW-0732">Signal</keyword>
<dbReference type="Pfam" id="PF13365">
    <property type="entry name" value="Trypsin_2"/>
    <property type="match status" value="1"/>
</dbReference>
<evidence type="ECO:0000256" key="1">
    <source>
        <dbReference type="ARBA" id="ARBA00008764"/>
    </source>
</evidence>
<dbReference type="InterPro" id="IPR050966">
    <property type="entry name" value="Glutamyl_endopeptidase"/>
</dbReference>
<keyword evidence="2 6" id="KW-0645">Protease</keyword>
<evidence type="ECO:0000256" key="3">
    <source>
        <dbReference type="ARBA" id="ARBA00022729"/>
    </source>
</evidence>
<dbReference type="PRINTS" id="PR00839">
    <property type="entry name" value="V8PROTEASE"/>
</dbReference>
<evidence type="ECO:0000256" key="4">
    <source>
        <dbReference type="ARBA" id="ARBA00022801"/>
    </source>
</evidence>
<dbReference type="GO" id="GO:0008236">
    <property type="term" value="F:serine-type peptidase activity"/>
    <property type="evidence" value="ECO:0007669"/>
    <property type="project" value="UniProtKB-KW"/>
</dbReference>
<organism evidence="7">
    <name type="scientific">uncultured Frankineae bacterium</name>
    <dbReference type="NCBI Taxonomy" id="437475"/>
    <lineage>
        <taxon>Bacteria</taxon>
        <taxon>Bacillati</taxon>
        <taxon>Actinomycetota</taxon>
        <taxon>Actinomycetes</taxon>
        <taxon>Frankiales</taxon>
        <taxon>environmental samples</taxon>
    </lineage>
</organism>
<dbReference type="EC" id="3.4.21.-" evidence="6"/>
<dbReference type="EMBL" id="CADCUB010000001">
    <property type="protein sequence ID" value="CAA9303476.1"/>
    <property type="molecule type" value="Genomic_DNA"/>
</dbReference>
<dbReference type="InterPro" id="IPR043504">
    <property type="entry name" value="Peptidase_S1_PA_chymotrypsin"/>
</dbReference>
<dbReference type="SUPFAM" id="SSF50494">
    <property type="entry name" value="Trypsin-like serine proteases"/>
    <property type="match status" value="1"/>
</dbReference>
<dbReference type="Gene3D" id="2.40.10.10">
    <property type="entry name" value="Trypsin-like serine proteases"/>
    <property type="match status" value="2"/>
</dbReference>
<proteinExistence type="inferred from homology"/>